<evidence type="ECO:0000259" key="5">
    <source>
        <dbReference type="Pfam" id="PF10551"/>
    </source>
</evidence>
<protein>
    <recommendedName>
        <fullName evidence="8">FLYWCH-type domain-containing protein</fullName>
    </recommendedName>
</protein>
<dbReference type="AlphaFoldDB" id="A0A8S9ZGI1"/>
<evidence type="ECO:0008006" key="8">
    <source>
        <dbReference type="Google" id="ProtNLM"/>
    </source>
</evidence>
<comment type="caution">
    <text evidence="6">The sequence shown here is derived from an EMBL/GenBank/DDBJ whole genome shotgun (WGS) entry which is preliminary data.</text>
</comment>
<evidence type="ECO:0000259" key="4">
    <source>
        <dbReference type="Pfam" id="PF04500"/>
    </source>
</evidence>
<dbReference type="Pfam" id="PF10551">
    <property type="entry name" value="MULE"/>
    <property type="match status" value="1"/>
</dbReference>
<dbReference type="Pfam" id="PF04500">
    <property type="entry name" value="FLYWCH"/>
    <property type="match status" value="1"/>
</dbReference>
<sequence length="487" mass="56338">MASFVKSNKNAEKLVYDGYIYVKCKNGTDNKRYWRCEFWRSHKCNGFAVTDAENIVTVTKQHEHEPSPNRVELAKIRDRIIKAAVNTTLSPKEIVNEQLAGISDQAKAELPKLVNLQKTVGRKRYADGQCVPRFLSEINIPEHLRRTKTDISEDFIMADTGQDDCNRIIILASTTDVARLSTCDVWLCDGTFKNDQQQFYNLWVIYGQFYQPVVLPFVYVLLPSKTSESYLRALELLITKIDGMNPGYRPHTVIFDFEKAEEQALRTALPFATIHGCFFQYKVLDIFAFYLLINLKQALWRKIQELGWGKGDVEGLHNYLKMFVALTFVDIVNIPVWFNQLAQVFLELFGDNDPDGPHIAFINYMERNWIGKEYMPPRFPLEMWNSKNITYDQMPRATNSIESWHFTFSGIVYRHYSNLYNLVKAILNEQLKANAIAVRITSGEEIRTFSRPEYRRTNDCLLDILKGVGGPKDPIDYLTACSYYIPL</sequence>
<proteinExistence type="predicted"/>
<dbReference type="EMBL" id="JABEBT010000103">
    <property type="protein sequence ID" value="KAF7632412.1"/>
    <property type="molecule type" value="Genomic_DNA"/>
</dbReference>
<dbReference type="Gene3D" id="2.20.25.240">
    <property type="match status" value="1"/>
</dbReference>
<keyword evidence="1" id="KW-0479">Metal-binding</keyword>
<dbReference type="OrthoDB" id="5844348at2759"/>
<keyword evidence="3" id="KW-0862">Zinc</keyword>
<accession>A0A8S9ZGI1</accession>
<dbReference type="GO" id="GO:0008270">
    <property type="term" value="F:zinc ion binding"/>
    <property type="evidence" value="ECO:0007669"/>
    <property type="project" value="UniProtKB-KW"/>
</dbReference>
<dbReference type="Proteomes" id="UP000605970">
    <property type="component" value="Unassembled WGS sequence"/>
</dbReference>
<keyword evidence="7" id="KW-1185">Reference proteome</keyword>
<reference evidence="6" key="1">
    <citation type="journal article" date="2020" name="Ecol. Evol.">
        <title>Genome structure and content of the rice root-knot nematode (Meloidogyne graminicola).</title>
        <authorList>
            <person name="Phan N.T."/>
            <person name="Danchin E.G.J."/>
            <person name="Klopp C."/>
            <person name="Perfus-Barbeoch L."/>
            <person name="Kozlowski D.K."/>
            <person name="Koutsovoulos G.D."/>
            <person name="Lopez-Roques C."/>
            <person name="Bouchez O."/>
            <person name="Zahm M."/>
            <person name="Besnard G."/>
            <person name="Bellafiore S."/>
        </authorList>
    </citation>
    <scope>NUCLEOTIDE SEQUENCE</scope>
    <source>
        <strain evidence="6">VN-18</strain>
    </source>
</reference>
<feature type="domain" description="MULE transposase" evidence="5">
    <location>
        <begin position="185"/>
        <end position="280"/>
    </location>
</feature>
<name>A0A8S9ZGI1_9BILA</name>
<evidence type="ECO:0000256" key="2">
    <source>
        <dbReference type="ARBA" id="ARBA00022771"/>
    </source>
</evidence>
<keyword evidence="2" id="KW-0863">Zinc-finger</keyword>
<evidence type="ECO:0000256" key="1">
    <source>
        <dbReference type="ARBA" id="ARBA00022723"/>
    </source>
</evidence>
<dbReference type="InterPro" id="IPR018289">
    <property type="entry name" value="MULE_transposase_dom"/>
</dbReference>
<evidence type="ECO:0000313" key="7">
    <source>
        <dbReference type="Proteomes" id="UP000605970"/>
    </source>
</evidence>
<evidence type="ECO:0000313" key="6">
    <source>
        <dbReference type="EMBL" id="KAF7632412.1"/>
    </source>
</evidence>
<feature type="domain" description="FLYWCH-type" evidence="4">
    <location>
        <begin position="4"/>
        <end position="64"/>
    </location>
</feature>
<evidence type="ECO:0000256" key="3">
    <source>
        <dbReference type="ARBA" id="ARBA00022833"/>
    </source>
</evidence>
<gene>
    <name evidence="6" type="ORF">Mgra_00008192</name>
</gene>
<dbReference type="InterPro" id="IPR007588">
    <property type="entry name" value="Znf_FLYWCH"/>
</dbReference>
<organism evidence="6 7">
    <name type="scientific">Meloidogyne graminicola</name>
    <dbReference type="NCBI Taxonomy" id="189291"/>
    <lineage>
        <taxon>Eukaryota</taxon>
        <taxon>Metazoa</taxon>
        <taxon>Ecdysozoa</taxon>
        <taxon>Nematoda</taxon>
        <taxon>Chromadorea</taxon>
        <taxon>Rhabditida</taxon>
        <taxon>Tylenchina</taxon>
        <taxon>Tylenchomorpha</taxon>
        <taxon>Tylenchoidea</taxon>
        <taxon>Meloidogynidae</taxon>
        <taxon>Meloidogyninae</taxon>
        <taxon>Meloidogyne</taxon>
    </lineage>
</organism>